<proteinExistence type="predicted"/>
<protein>
    <recommendedName>
        <fullName evidence="3">Reverse transcriptase domain-containing protein</fullName>
    </recommendedName>
</protein>
<gene>
    <name evidence="1" type="ORF">Adt_33241</name>
</gene>
<evidence type="ECO:0000313" key="1">
    <source>
        <dbReference type="EMBL" id="KAL2480275.1"/>
    </source>
</evidence>
<evidence type="ECO:0008006" key="3">
    <source>
        <dbReference type="Google" id="ProtNLM"/>
    </source>
</evidence>
<organism evidence="1 2">
    <name type="scientific">Abeliophyllum distichum</name>
    <dbReference type="NCBI Taxonomy" id="126358"/>
    <lineage>
        <taxon>Eukaryota</taxon>
        <taxon>Viridiplantae</taxon>
        <taxon>Streptophyta</taxon>
        <taxon>Embryophyta</taxon>
        <taxon>Tracheophyta</taxon>
        <taxon>Spermatophyta</taxon>
        <taxon>Magnoliopsida</taxon>
        <taxon>eudicotyledons</taxon>
        <taxon>Gunneridae</taxon>
        <taxon>Pentapetalae</taxon>
        <taxon>asterids</taxon>
        <taxon>lamiids</taxon>
        <taxon>Lamiales</taxon>
        <taxon>Oleaceae</taxon>
        <taxon>Forsythieae</taxon>
        <taxon>Abeliophyllum</taxon>
    </lineage>
</organism>
<accession>A0ABD1QVP0</accession>
<name>A0ABD1QVP0_9LAMI</name>
<dbReference type="AlphaFoldDB" id="A0ABD1QVP0"/>
<dbReference type="EMBL" id="JBFOLK010000010">
    <property type="protein sequence ID" value="KAL2480275.1"/>
    <property type="molecule type" value="Genomic_DNA"/>
</dbReference>
<reference evidence="2" key="1">
    <citation type="submission" date="2024-07" db="EMBL/GenBank/DDBJ databases">
        <title>Two chromosome-level genome assemblies of Korean endemic species Abeliophyllum distichum and Forsythia ovata (Oleaceae).</title>
        <authorList>
            <person name="Jang H."/>
        </authorList>
    </citation>
    <scope>NUCLEOTIDE SEQUENCE [LARGE SCALE GENOMIC DNA]</scope>
</reference>
<dbReference type="Proteomes" id="UP001604336">
    <property type="component" value="Unassembled WGS sequence"/>
</dbReference>
<keyword evidence="2" id="KW-1185">Reference proteome</keyword>
<dbReference type="PANTHER" id="PTHR48475:SF2">
    <property type="entry name" value="RIBONUCLEASE H"/>
    <property type="match status" value="1"/>
</dbReference>
<sequence>MEYGAEAMIPVEIGISSPRYLHFDEVTNENLRRANMDLQDERYVDSQLRLVVYQRKMARYYNSKVKGRNFHINDFVQKKVFQANREGRAGTLGPTWNRPYKIIEKIWPGTTDWKIRKEERRGTPRTSLIYDCIISSFHFPFLSFPALFLASLDATLF</sequence>
<evidence type="ECO:0000313" key="2">
    <source>
        <dbReference type="Proteomes" id="UP001604336"/>
    </source>
</evidence>
<dbReference type="PANTHER" id="PTHR48475">
    <property type="entry name" value="RIBONUCLEASE H"/>
    <property type="match status" value="1"/>
</dbReference>
<comment type="caution">
    <text evidence="1">The sequence shown here is derived from an EMBL/GenBank/DDBJ whole genome shotgun (WGS) entry which is preliminary data.</text>
</comment>